<dbReference type="InterPro" id="IPR041147">
    <property type="entry name" value="GH38_C"/>
</dbReference>
<keyword evidence="7" id="KW-1185">Reference proteome</keyword>
<dbReference type="GO" id="GO:0046872">
    <property type="term" value="F:metal ion binding"/>
    <property type="evidence" value="ECO:0007669"/>
    <property type="project" value="UniProtKB-KW"/>
</dbReference>
<dbReference type="InterPro" id="IPR011013">
    <property type="entry name" value="Gal_mutarotase_sf_dom"/>
</dbReference>
<dbReference type="SUPFAM" id="SSF74650">
    <property type="entry name" value="Galactose mutarotase-like"/>
    <property type="match status" value="1"/>
</dbReference>
<dbReference type="InterPro" id="IPR011330">
    <property type="entry name" value="Glyco_hydro/deAcase_b/a-brl"/>
</dbReference>
<dbReference type="Pfam" id="PF17677">
    <property type="entry name" value="Glyco_hydro38C2"/>
    <property type="match status" value="1"/>
</dbReference>
<dbReference type="GO" id="GO:0006013">
    <property type="term" value="P:mannose metabolic process"/>
    <property type="evidence" value="ECO:0007669"/>
    <property type="project" value="InterPro"/>
</dbReference>
<dbReference type="Pfam" id="PF09261">
    <property type="entry name" value="Alpha-mann_mid"/>
    <property type="match status" value="1"/>
</dbReference>
<dbReference type="RefSeq" id="WP_155863280.1">
    <property type="nucleotide sequence ID" value="NZ_WFIY01000004.1"/>
</dbReference>
<keyword evidence="3" id="KW-0378">Hydrolase</keyword>
<feature type="domain" description="Glycoside hydrolase family 38 central" evidence="5">
    <location>
        <begin position="448"/>
        <end position="519"/>
    </location>
</feature>
<evidence type="ECO:0000256" key="1">
    <source>
        <dbReference type="ARBA" id="ARBA00009792"/>
    </source>
</evidence>
<dbReference type="Gene3D" id="2.70.98.30">
    <property type="entry name" value="Golgi alpha-mannosidase II, domain 4"/>
    <property type="match status" value="1"/>
</dbReference>
<accession>A0A6A9QCG6</accession>
<evidence type="ECO:0000256" key="3">
    <source>
        <dbReference type="ARBA" id="ARBA00022801"/>
    </source>
</evidence>
<evidence type="ECO:0000259" key="5">
    <source>
        <dbReference type="SMART" id="SM00872"/>
    </source>
</evidence>
<comment type="caution">
    <text evidence="6">The sequence shown here is derived from an EMBL/GenBank/DDBJ whole genome shotgun (WGS) entry which is preliminary data.</text>
</comment>
<protein>
    <submittedName>
        <fullName evidence="6">Alpha-mannosidase</fullName>
    </submittedName>
</protein>
<dbReference type="InterPro" id="IPR011682">
    <property type="entry name" value="Glyco_hydro_38_C"/>
</dbReference>
<dbReference type="Pfam" id="PF01074">
    <property type="entry name" value="Glyco_hydro_38N"/>
    <property type="match status" value="1"/>
</dbReference>
<dbReference type="Gene3D" id="1.20.1270.50">
    <property type="entry name" value="Glycoside hydrolase family 38, central domain"/>
    <property type="match status" value="1"/>
</dbReference>
<dbReference type="GO" id="GO:0004559">
    <property type="term" value="F:alpha-mannosidase activity"/>
    <property type="evidence" value="ECO:0007669"/>
    <property type="project" value="InterPro"/>
</dbReference>
<dbReference type="SUPFAM" id="SSF88713">
    <property type="entry name" value="Glycoside hydrolase/deacetylase"/>
    <property type="match status" value="1"/>
</dbReference>
<dbReference type="Gene3D" id="2.60.40.2220">
    <property type="match status" value="1"/>
</dbReference>
<dbReference type="SUPFAM" id="SSF88688">
    <property type="entry name" value="Families 57/38 glycoside transferase middle domain"/>
    <property type="match status" value="1"/>
</dbReference>
<dbReference type="SMART" id="SM00872">
    <property type="entry name" value="Alpha-mann_mid"/>
    <property type="match status" value="1"/>
</dbReference>
<dbReference type="AlphaFoldDB" id="A0A6A9QCG6"/>
<keyword evidence="4" id="KW-0326">Glycosidase</keyword>
<reference evidence="6 7" key="1">
    <citation type="submission" date="2019-10" db="EMBL/GenBank/DDBJ databases">
        <title>Genome Sequences from Six Type Strain Members of the Archaeal Family Sulfolobaceae: Acidianus ambivalens, Acidianus infernus, Metallosphaera prunae, Stygiolobus azoricus, Sulfolobus metallicus, and Sulfurisphaera ohwakuensis.</title>
        <authorList>
            <person name="Counts J.A."/>
            <person name="Kelly R.M."/>
        </authorList>
    </citation>
    <scope>NUCLEOTIDE SEQUENCE [LARGE SCALE GENOMIC DNA]</scope>
    <source>
        <strain evidence="6 7">DSM 3191</strain>
    </source>
</reference>
<dbReference type="InterPro" id="IPR000602">
    <property type="entry name" value="Glyco_hydro_38_N"/>
</dbReference>
<sequence length="932" mass="108326">MLNEIEIRLRLGFLLANSYRNIKITEINGKAIHVLSGNYIVFLDNNEAIQVLINNQPYFEVDSAHKEVPIPSGINELTLDSEYKGKIAFVNKLYNAYKLWTYCVTVLEASKYIYRDKLLEILSNTLSLVPFTSVSRSQLLVASAVWKDFPRHFLYFSNDMKYEEGGFNDSKYLYALEYLRNELSNLGLGKFGKIYGIAHAHIDAAWLWTFDETKRKILRSFSTVLTLMSKYDFQFIQSSALYYSWIKDNFPELFNYIKRKVAEGKWILGAGWVEFDTNLPSGESLVRQLLYSQRFFFENFGRFAEVLWLPDSFGFSAQLPQIMRLSGIKYFATHKVFWNDTNKFPYSVFNWVGIDGSSVTAIAFGNGKGGYNSDFSIDSIYEQWNNWKDKDQPMLYSYGYGDGGGGPTEEMLIRAEAINYLPILPKVNLKEIPKYEPKEIWKGEIYLEAHRGVYTSHSKMKYLHRKAEIYLREAELWSTIAGEKVDLKPLWLNLLKSEFHDILPGSAIKEVYNEVYKELENIIQKCEEIILNSLRKISGGGDKIIAFNSLSWDREDYVISPFELPNSQKTDEGYLARIKIPSIGYSECNPERVDDKVRINDLTLENSILKVSLNNDGDIISIYDKEVERELLSKPSEITAYENIPVWDAWDIEPSFKNTSFKIKANSHEIVEDGPLRACIKFNYKFRNTDFSKRVCLYAKDRRIELRYNMKAYDRELLIKEWFYFNLNTDNATFEIPYGVINRSTLRNTSLDKAKFEVPFNKWLDLSEDNYGVTIISDTKQGSTVEFSSVGISLIKTPLYPDYESDLEENSFKIYIYPHLGDWKKAQTFKRAYELTYPIWVTKGKGGSMSFLASDLIVEAIKPAEDRDGIIIRLYNIYNEKGKAKIRLWYEPKYVISTDLLESDKIKRKIKISRNEIEIEYNNYEIITLKTS</sequence>
<dbReference type="InterPro" id="IPR015341">
    <property type="entry name" value="Glyco_hydro_38_cen"/>
</dbReference>
<dbReference type="GO" id="GO:0030246">
    <property type="term" value="F:carbohydrate binding"/>
    <property type="evidence" value="ECO:0007669"/>
    <property type="project" value="InterPro"/>
</dbReference>
<dbReference type="Proteomes" id="UP000440125">
    <property type="component" value="Unassembled WGS sequence"/>
</dbReference>
<dbReference type="Pfam" id="PF07748">
    <property type="entry name" value="Glyco_hydro_38C"/>
    <property type="match status" value="1"/>
</dbReference>
<dbReference type="PANTHER" id="PTHR46017">
    <property type="entry name" value="ALPHA-MANNOSIDASE 2C1"/>
    <property type="match status" value="1"/>
</dbReference>
<proteinExistence type="inferred from homology"/>
<dbReference type="InterPro" id="IPR028995">
    <property type="entry name" value="Glyco_hydro_57/38_cen_sf"/>
</dbReference>
<comment type="similarity">
    <text evidence="1">Belongs to the glycosyl hydrolase 38 family.</text>
</comment>
<name>A0A6A9QCG6_ACIIN</name>
<gene>
    <name evidence="6" type="ORF">D1867_06510</name>
</gene>
<evidence type="ECO:0000313" key="7">
    <source>
        <dbReference type="Proteomes" id="UP000440125"/>
    </source>
</evidence>
<keyword evidence="2" id="KW-0479">Metal-binding</keyword>
<evidence type="ECO:0000256" key="4">
    <source>
        <dbReference type="ARBA" id="ARBA00023295"/>
    </source>
</evidence>
<dbReference type="InterPro" id="IPR037094">
    <property type="entry name" value="Glyco_hydro_38_cen_sf"/>
</dbReference>
<evidence type="ECO:0000313" key="6">
    <source>
        <dbReference type="EMBL" id="MUM64902.1"/>
    </source>
</evidence>
<organism evidence="6 7">
    <name type="scientific">Acidianus infernus</name>
    <dbReference type="NCBI Taxonomy" id="12915"/>
    <lineage>
        <taxon>Archaea</taxon>
        <taxon>Thermoproteota</taxon>
        <taxon>Thermoprotei</taxon>
        <taxon>Sulfolobales</taxon>
        <taxon>Sulfolobaceae</taxon>
        <taxon>Acidianus</taxon>
    </lineage>
</organism>
<dbReference type="GO" id="GO:0009313">
    <property type="term" value="P:oligosaccharide catabolic process"/>
    <property type="evidence" value="ECO:0007669"/>
    <property type="project" value="TreeGrafter"/>
</dbReference>
<dbReference type="PANTHER" id="PTHR46017:SF1">
    <property type="entry name" value="ALPHA-MANNOSIDASE 2C1"/>
    <property type="match status" value="1"/>
</dbReference>
<evidence type="ECO:0000256" key="2">
    <source>
        <dbReference type="ARBA" id="ARBA00022723"/>
    </source>
</evidence>
<dbReference type="CDD" id="cd10789">
    <property type="entry name" value="GH38N_AMII_ER_cytosolic"/>
    <property type="match status" value="1"/>
</dbReference>
<dbReference type="Gene3D" id="3.20.110.10">
    <property type="entry name" value="Glycoside hydrolase 38, N terminal domain"/>
    <property type="match status" value="1"/>
</dbReference>
<dbReference type="InterPro" id="IPR027291">
    <property type="entry name" value="Glyco_hydro_38_N_sf"/>
</dbReference>
<dbReference type="EMBL" id="WFIY01000004">
    <property type="protein sequence ID" value="MUM64902.1"/>
    <property type="molecule type" value="Genomic_DNA"/>
</dbReference>
<dbReference type="OrthoDB" id="35948at2157"/>